<accession>A0ABN9KTN7</accession>
<dbReference type="PRINTS" id="PR01573">
    <property type="entry name" value="SUPERTUBBY"/>
</dbReference>
<dbReference type="Proteomes" id="UP001176940">
    <property type="component" value="Unassembled WGS sequence"/>
</dbReference>
<comment type="caution">
    <text evidence="4">The sequence shown here is derived from an EMBL/GenBank/DDBJ whole genome shotgun (WGS) entry which is preliminary data.</text>
</comment>
<gene>
    <name evidence="4" type="ORF">RIMI_LOCUS775439</name>
</gene>
<dbReference type="Pfam" id="PF01167">
    <property type="entry name" value="Tub"/>
    <property type="match status" value="1"/>
</dbReference>
<dbReference type="InterPro" id="IPR018066">
    <property type="entry name" value="Tubby_C_CS"/>
</dbReference>
<dbReference type="SUPFAM" id="SSF54518">
    <property type="entry name" value="Tubby C-terminal domain-like"/>
    <property type="match status" value="1"/>
</dbReference>
<dbReference type="InterPro" id="IPR000007">
    <property type="entry name" value="Tubby_C"/>
</dbReference>
<feature type="region of interest" description="Disordered" evidence="2">
    <location>
        <begin position="135"/>
        <end position="276"/>
    </location>
</feature>
<feature type="compositionally biased region" description="Basic and acidic residues" evidence="2">
    <location>
        <begin position="88"/>
        <end position="97"/>
    </location>
</feature>
<evidence type="ECO:0000256" key="1">
    <source>
        <dbReference type="ARBA" id="ARBA00007129"/>
    </source>
</evidence>
<dbReference type="PANTHER" id="PTHR16517">
    <property type="entry name" value="TUBBY-RELATED"/>
    <property type="match status" value="1"/>
</dbReference>
<organism evidence="4 5">
    <name type="scientific">Ranitomeya imitator</name>
    <name type="common">mimic poison frog</name>
    <dbReference type="NCBI Taxonomy" id="111125"/>
    <lineage>
        <taxon>Eukaryota</taxon>
        <taxon>Metazoa</taxon>
        <taxon>Chordata</taxon>
        <taxon>Craniata</taxon>
        <taxon>Vertebrata</taxon>
        <taxon>Euteleostomi</taxon>
        <taxon>Amphibia</taxon>
        <taxon>Batrachia</taxon>
        <taxon>Anura</taxon>
        <taxon>Neobatrachia</taxon>
        <taxon>Hyloidea</taxon>
        <taxon>Dendrobatidae</taxon>
        <taxon>Dendrobatinae</taxon>
        <taxon>Ranitomeya</taxon>
    </lineage>
</organism>
<feature type="region of interest" description="Disordered" evidence="2">
    <location>
        <begin position="1"/>
        <end position="45"/>
    </location>
</feature>
<evidence type="ECO:0000259" key="3">
    <source>
        <dbReference type="Pfam" id="PF01167"/>
    </source>
</evidence>
<feature type="compositionally biased region" description="Polar residues" evidence="2">
    <location>
        <begin position="177"/>
        <end position="186"/>
    </location>
</feature>
<evidence type="ECO:0000256" key="2">
    <source>
        <dbReference type="SAM" id="MobiDB-lite"/>
    </source>
</evidence>
<dbReference type="Gene3D" id="3.20.90.10">
    <property type="entry name" value="Tubby Protein, Chain A"/>
    <property type="match status" value="1"/>
</dbReference>
<evidence type="ECO:0000313" key="5">
    <source>
        <dbReference type="Proteomes" id="UP001176940"/>
    </source>
</evidence>
<protein>
    <recommendedName>
        <fullName evidence="3">Tubby C-terminal domain-containing protein</fullName>
    </recommendedName>
</protein>
<feature type="domain" description="Tubby C-terminal" evidence="3">
    <location>
        <begin position="287"/>
        <end position="520"/>
    </location>
</feature>
<reference evidence="4" key="1">
    <citation type="submission" date="2023-07" db="EMBL/GenBank/DDBJ databases">
        <authorList>
            <person name="Stuckert A."/>
        </authorList>
    </citation>
    <scope>NUCLEOTIDE SEQUENCE</scope>
</reference>
<dbReference type="InterPro" id="IPR025659">
    <property type="entry name" value="Tubby-like_C"/>
</dbReference>
<feature type="region of interest" description="Disordered" evidence="2">
    <location>
        <begin position="67"/>
        <end position="109"/>
    </location>
</feature>
<keyword evidence="5" id="KW-1185">Reference proteome</keyword>
<sequence length="525" mass="57916">MGGRDTAGCGCQEQTLVAKGQKSGSNGERSCEMDSSTEWGTGASILDDENLRLRQLKLHNQRALLEMKQKRRRPGGAHGAAKPGVPITKREKQEKRGAGAPDAAQEPPDLNLQMLSYMELECKIHILSVGETCPDEITSDDSRPNSGMASTRPRSPQSKPTAPPKEWKGTFRISEVDPQSGNSNTRSEVKEAKTQPAAPSEPTTKCSSEEEDETPRKNEVSKQHLQKMLKKRGISDSLKFDEESSDEGAPGTRLPGQRPDSALQTPLQQRRPGDAVDVGDLKEFALRPAPRGVTIRCRISRDKKGVDRGLYPTYYMHQEKDDSRKLFLLAGRKRKKSKTSNYLISIDPTDMSREGGNFVGKLRSNLMGTKFTVYDDGENPTKVRGSPEGSGVRQELAAVCYETNVLGFKGPRKMSVLIPGMNINHERIPFQPHNSSFSVAKQTPGEHHRAAQQGPGVERRHAVLRGLNFHGRVTHASVKNFQIVHDNDLWPGGDDLFTLDYSYPLCALQAFSVALSSFDSKLACE</sequence>
<feature type="compositionally biased region" description="Polar residues" evidence="2">
    <location>
        <begin position="144"/>
        <end position="160"/>
    </location>
</feature>
<dbReference type="EMBL" id="CAUEEQ010000975">
    <property type="protein sequence ID" value="CAJ0918413.1"/>
    <property type="molecule type" value="Genomic_DNA"/>
</dbReference>
<dbReference type="PROSITE" id="PS01200">
    <property type="entry name" value="TUB_1"/>
    <property type="match status" value="1"/>
</dbReference>
<name>A0ABN9KTN7_9NEOB</name>
<evidence type="ECO:0000313" key="4">
    <source>
        <dbReference type="EMBL" id="CAJ0918413.1"/>
    </source>
</evidence>
<feature type="compositionally biased region" description="Polar residues" evidence="2">
    <location>
        <begin position="22"/>
        <end position="39"/>
    </location>
</feature>
<dbReference type="PANTHER" id="PTHR16517:SF138">
    <property type="entry name" value="TUBBY-RELATED PROTEIN 3"/>
    <property type="match status" value="1"/>
</dbReference>
<proteinExistence type="inferred from homology"/>
<comment type="similarity">
    <text evidence="1">Belongs to the TUB family.</text>
</comment>